<name>A0A4U8V0Z5_STECR</name>
<evidence type="ECO:0000313" key="2">
    <source>
        <dbReference type="Proteomes" id="UP000298663"/>
    </source>
</evidence>
<organism evidence="1 2">
    <name type="scientific">Steinernema carpocapsae</name>
    <name type="common">Entomopathogenic nematode</name>
    <dbReference type="NCBI Taxonomy" id="34508"/>
    <lineage>
        <taxon>Eukaryota</taxon>
        <taxon>Metazoa</taxon>
        <taxon>Ecdysozoa</taxon>
        <taxon>Nematoda</taxon>
        <taxon>Chromadorea</taxon>
        <taxon>Rhabditida</taxon>
        <taxon>Tylenchina</taxon>
        <taxon>Panagrolaimomorpha</taxon>
        <taxon>Strongyloidoidea</taxon>
        <taxon>Steinernematidae</taxon>
        <taxon>Steinernema</taxon>
    </lineage>
</organism>
<reference evidence="1 2" key="1">
    <citation type="journal article" date="2015" name="Genome Biol.">
        <title>Comparative genomics of Steinernema reveals deeply conserved gene regulatory networks.</title>
        <authorList>
            <person name="Dillman A.R."/>
            <person name="Macchietto M."/>
            <person name="Porter C.F."/>
            <person name="Rogers A."/>
            <person name="Williams B."/>
            <person name="Antoshechkin I."/>
            <person name="Lee M.M."/>
            <person name="Goodwin Z."/>
            <person name="Lu X."/>
            <person name="Lewis E.E."/>
            <person name="Goodrich-Blair H."/>
            <person name="Stock S.P."/>
            <person name="Adams B.J."/>
            <person name="Sternberg P.W."/>
            <person name="Mortazavi A."/>
        </authorList>
    </citation>
    <scope>NUCLEOTIDE SEQUENCE [LARGE SCALE GENOMIC DNA]</scope>
    <source>
        <strain evidence="1 2">ALL</strain>
    </source>
</reference>
<gene>
    <name evidence="1" type="ORF">L596_004942</name>
</gene>
<accession>A0A4U8V0Z5</accession>
<comment type="caution">
    <text evidence="1">The sequence shown here is derived from an EMBL/GenBank/DDBJ whole genome shotgun (WGS) entry which is preliminary data.</text>
</comment>
<proteinExistence type="predicted"/>
<dbReference type="Proteomes" id="UP000298663">
    <property type="component" value="Chromosome X"/>
</dbReference>
<dbReference type="EMBL" id="CM016762">
    <property type="protein sequence ID" value="TMS38157.1"/>
    <property type="molecule type" value="Genomic_DNA"/>
</dbReference>
<sequence>MNQIPALFIEHLIKFFDDEVDELVHLSGYYSRIAQDYQEKSHFDHVGVFKGKIIESVTRDRHGNTFLSGVPLIKYQQSFFVIMYENTDEDRINKALFSKMQESSGMLAMTLNSGKLGKNWINYISSWKTLNRVSVMTEISPPIHRLLNNLVCNSRVITISFHSTVFTFLDIGIVIDFLKQPQFRTLRLYSFCPTLYDSIWSLWYMDDPGLRGKEIEFLGYFPPHDLNNFLISRKDEKTIMFTMFPLSTSAYSRFIVKKLTIHFEFHYSGANWDDDYHSIMLLYDSTTLRFS</sequence>
<keyword evidence="2" id="KW-1185">Reference proteome</keyword>
<reference evidence="1 2" key="2">
    <citation type="journal article" date="2019" name="G3 (Bethesda)">
        <title>Hybrid Assembly of the Genome of the Entomopathogenic Nematode Steinernema carpocapsae Identifies the X-Chromosome.</title>
        <authorList>
            <person name="Serra L."/>
            <person name="Macchietto M."/>
            <person name="Macias-Munoz A."/>
            <person name="McGill C.J."/>
            <person name="Rodriguez I.M."/>
            <person name="Rodriguez B."/>
            <person name="Murad R."/>
            <person name="Mortazavi A."/>
        </authorList>
    </citation>
    <scope>NUCLEOTIDE SEQUENCE [LARGE SCALE GENOMIC DNA]</scope>
    <source>
        <strain evidence="1 2">ALL</strain>
    </source>
</reference>
<evidence type="ECO:0000313" key="1">
    <source>
        <dbReference type="EMBL" id="TMS38157.1"/>
    </source>
</evidence>
<dbReference type="AlphaFoldDB" id="A0A4U8V0Z5"/>
<protein>
    <submittedName>
        <fullName evidence="1">Uncharacterized protein</fullName>
    </submittedName>
</protein>
<dbReference type="EMBL" id="AZBU02000001">
    <property type="protein sequence ID" value="TMS38157.1"/>
    <property type="molecule type" value="Genomic_DNA"/>
</dbReference>